<dbReference type="Proteomes" id="UP000233256">
    <property type="component" value="Unassembled WGS sequence"/>
</dbReference>
<name>A0A2N1PSB9_9BACT</name>
<dbReference type="AlphaFoldDB" id="A0A2N1PSB9"/>
<protein>
    <submittedName>
        <fullName evidence="1">Uncharacterized protein</fullName>
    </submittedName>
</protein>
<dbReference type="EMBL" id="PGXC01000003">
    <property type="protein sequence ID" value="PKK91233.1"/>
    <property type="molecule type" value="Genomic_DNA"/>
</dbReference>
<organism evidence="1 2">
    <name type="scientific">Candidatus Wallbacteria bacterium HGW-Wallbacteria-1</name>
    <dbReference type="NCBI Taxonomy" id="2013854"/>
    <lineage>
        <taxon>Bacteria</taxon>
        <taxon>Candidatus Walliibacteriota</taxon>
    </lineage>
</organism>
<comment type="caution">
    <text evidence="1">The sequence shown here is derived from an EMBL/GenBank/DDBJ whole genome shotgun (WGS) entry which is preliminary data.</text>
</comment>
<evidence type="ECO:0000313" key="1">
    <source>
        <dbReference type="EMBL" id="PKK91233.1"/>
    </source>
</evidence>
<gene>
    <name evidence="1" type="ORF">CVV64_05540</name>
</gene>
<reference evidence="1 2" key="1">
    <citation type="journal article" date="2017" name="ISME J.">
        <title>Potential for microbial H2 and metal transformations associated with novel bacteria and archaea in deep terrestrial subsurface sediments.</title>
        <authorList>
            <person name="Hernsdorf A.W."/>
            <person name="Amano Y."/>
            <person name="Miyakawa K."/>
            <person name="Ise K."/>
            <person name="Suzuki Y."/>
            <person name="Anantharaman K."/>
            <person name="Probst A."/>
            <person name="Burstein D."/>
            <person name="Thomas B.C."/>
            <person name="Banfield J.F."/>
        </authorList>
    </citation>
    <scope>NUCLEOTIDE SEQUENCE [LARGE SCALE GENOMIC DNA]</scope>
    <source>
        <strain evidence="1">HGW-Wallbacteria-1</strain>
    </source>
</reference>
<accession>A0A2N1PSB9</accession>
<proteinExistence type="predicted"/>
<sequence>MRWVSDPQGSVEVEGNGNIMDMIKGVAGILLVSAALMSHSMPANAGFSIPGSETRSCIFETKSEANMMSVERFSEEFLEIRMDNETLDENEKSVEKRDYSVLPKNTYDDQGLFFVSV</sequence>
<evidence type="ECO:0000313" key="2">
    <source>
        <dbReference type="Proteomes" id="UP000233256"/>
    </source>
</evidence>